<accession>A0A4R8DS63</accession>
<dbReference type="GO" id="GO:0016874">
    <property type="term" value="F:ligase activity"/>
    <property type="evidence" value="ECO:0007669"/>
    <property type="project" value="UniProtKB-UniRule"/>
</dbReference>
<evidence type="ECO:0000313" key="6">
    <source>
        <dbReference type="Proteomes" id="UP000294498"/>
    </source>
</evidence>
<dbReference type="EMBL" id="SODV01000001">
    <property type="protein sequence ID" value="TDX01084.1"/>
    <property type="molecule type" value="Genomic_DNA"/>
</dbReference>
<proteinExistence type="inferred from homology"/>
<dbReference type="HAMAP" id="MF_01867">
    <property type="entry name" value="BshC"/>
    <property type="match status" value="1"/>
</dbReference>
<sequence length="531" mass="59653">MDCIAQWIDYKETGAFSALVSDYVQGADTLRPFYKHPVSLDGLKDAIKEREAFPTDRATLVQTLREQYRSLPPAEALHRNLELLERPTTFVITTAHQPNIFTGHLYFIYKILHAIRLAKEAKTALPDYDFVPVYFMGSEDADLDELGHIYAGGETLTWATDQTGAVGRMSPKGLDTLVHRLEGEFGGLPHGAEMASLIREAYLRHDTIQAATLYMVHALFADYGLVVLIPDDAALKRLFLPLFRRELAEGFSHTAVSGTIARLEEHYKVQAAGRDLNLFYLKDNLRNRIVREGDGYRVVDTDLTFTVSAMNAELEAHPERFSPNVILRGVFQEWVLPGIAFIGGGGELAYWLELKEVFAEAGVPYPVLVLRNSFLLVKQAVADKAARLDLPLPCWFAPEPELVNALVRRDSTHPLSLTEEIDTLRALYDRLSTLAGAVDVTLQPHVGALGSRALEGLHVLEKKLLKAEKQHFDDQRRQIHTIKGTLFPKGGLQERVENFMPYYAEYGRDLIEVLYQHSLGLEAKFCLLTIP</sequence>
<dbReference type="Pfam" id="PF24850">
    <property type="entry name" value="CC_BshC"/>
    <property type="match status" value="1"/>
</dbReference>
<name>A0A4R8DS63_9BACT</name>
<dbReference type="OrthoDB" id="9765151at2"/>
<dbReference type="Pfam" id="PF10079">
    <property type="entry name" value="Rossmann-like_BshC"/>
    <property type="match status" value="1"/>
</dbReference>
<dbReference type="NCBIfam" id="TIGR03998">
    <property type="entry name" value="thiol_BshC"/>
    <property type="match status" value="1"/>
</dbReference>
<evidence type="ECO:0000256" key="2">
    <source>
        <dbReference type="HAMAP-Rule" id="MF_01867"/>
    </source>
</evidence>
<comment type="similarity">
    <text evidence="2">Belongs to the BshC family.</text>
</comment>
<keyword evidence="6" id="KW-1185">Reference proteome</keyword>
<dbReference type="Proteomes" id="UP000294498">
    <property type="component" value="Unassembled WGS sequence"/>
</dbReference>
<reference evidence="5 6" key="1">
    <citation type="submission" date="2019-03" db="EMBL/GenBank/DDBJ databases">
        <title>Genomic Encyclopedia of Type Strains, Phase IV (KMG-IV): sequencing the most valuable type-strain genomes for metagenomic binning, comparative biology and taxonomic classification.</title>
        <authorList>
            <person name="Goeker M."/>
        </authorList>
    </citation>
    <scope>NUCLEOTIDE SEQUENCE [LARGE SCALE GENOMIC DNA]</scope>
    <source>
        <strain evidence="5 6">DSM 100059</strain>
    </source>
</reference>
<evidence type="ECO:0000313" key="5">
    <source>
        <dbReference type="EMBL" id="TDX01084.1"/>
    </source>
</evidence>
<feature type="domain" description="Bacillithiol biosynthesis BshC C-terminal coiled-coil" evidence="4">
    <location>
        <begin position="374"/>
        <end position="529"/>
    </location>
</feature>
<evidence type="ECO:0000259" key="4">
    <source>
        <dbReference type="Pfam" id="PF24850"/>
    </source>
</evidence>
<organism evidence="5 6">
    <name type="scientific">Dinghuibacter silviterrae</name>
    <dbReference type="NCBI Taxonomy" id="1539049"/>
    <lineage>
        <taxon>Bacteria</taxon>
        <taxon>Pseudomonadati</taxon>
        <taxon>Bacteroidota</taxon>
        <taxon>Chitinophagia</taxon>
        <taxon>Chitinophagales</taxon>
        <taxon>Chitinophagaceae</taxon>
        <taxon>Dinghuibacter</taxon>
    </lineage>
</organism>
<dbReference type="RefSeq" id="WP_133993337.1">
    <property type="nucleotide sequence ID" value="NZ_SODV01000001.1"/>
</dbReference>
<comment type="caution">
    <text evidence="5">The sequence shown here is derived from an EMBL/GenBank/DDBJ whole genome shotgun (WGS) entry which is preliminary data.</text>
</comment>
<dbReference type="AlphaFoldDB" id="A0A4R8DS63"/>
<feature type="domain" description="Bacillithiol biosynthesis BshC N-terminal Rossmann-like" evidence="3">
    <location>
        <begin position="7"/>
        <end position="372"/>
    </location>
</feature>
<gene>
    <name evidence="2" type="primary">bshC</name>
    <name evidence="5" type="ORF">EDB95_2115</name>
</gene>
<evidence type="ECO:0000259" key="3">
    <source>
        <dbReference type="Pfam" id="PF10079"/>
    </source>
</evidence>
<dbReference type="InterPro" id="IPR011199">
    <property type="entry name" value="Bacillithiol_biosynth_BshC"/>
</dbReference>
<dbReference type="InterPro" id="IPR055398">
    <property type="entry name" value="Rossmann-like_BshC"/>
</dbReference>
<protein>
    <recommendedName>
        <fullName evidence="2">Putative cysteine ligase BshC</fullName>
        <ecNumber evidence="2">6.-.-.-</ecNumber>
    </recommendedName>
</protein>
<dbReference type="EC" id="6.-.-.-" evidence="2"/>
<keyword evidence="1 2" id="KW-0436">Ligase</keyword>
<evidence type="ECO:0000256" key="1">
    <source>
        <dbReference type="ARBA" id="ARBA00022598"/>
    </source>
</evidence>
<dbReference type="InterPro" id="IPR055399">
    <property type="entry name" value="CC_BshC"/>
</dbReference>